<dbReference type="OrthoDB" id="607469at2"/>
<comment type="caution">
    <text evidence="3">The sequence shown here is derived from an EMBL/GenBank/DDBJ whole genome shotgun (WGS) entry which is preliminary data.</text>
</comment>
<evidence type="ECO:0000256" key="1">
    <source>
        <dbReference type="SAM" id="MobiDB-lite"/>
    </source>
</evidence>
<protein>
    <submittedName>
        <fullName evidence="3">Putative hemagglutinin/hemolysin-related protein</fullName>
    </submittedName>
</protein>
<reference evidence="3 4" key="1">
    <citation type="submission" date="2014-12" db="EMBL/GenBank/DDBJ databases">
        <title>Genome sequence of Flavobacterium beibuense RSKm HC5.</title>
        <authorList>
            <person name="Kim J.F."/>
            <person name="Song J.Y."/>
            <person name="Kwak M.-J."/>
            <person name="Lee S.-W."/>
        </authorList>
    </citation>
    <scope>NUCLEOTIDE SEQUENCE [LARGE SCALE GENOMIC DNA]</scope>
    <source>
        <strain evidence="3 4">RSKm HC5</strain>
    </source>
</reference>
<dbReference type="EMBL" id="JUIW01000008">
    <property type="protein sequence ID" value="RYJ42072.1"/>
    <property type="molecule type" value="Genomic_DNA"/>
</dbReference>
<dbReference type="RefSeq" id="WP_129751575.1">
    <property type="nucleotide sequence ID" value="NZ_JUIW01000008.1"/>
</dbReference>
<accession>A0A444W8J7</accession>
<keyword evidence="4" id="KW-1185">Reference proteome</keyword>
<gene>
    <name evidence="3" type="ORF">NU09_2476</name>
</gene>
<feature type="signal peptide" evidence="2">
    <location>
        <begin position="1"/>
        <end position="27"/>
    </location>
</feature>
<dbReference type="Proteomes" id="UP000289775">
    <property type="component" value="Unassembled WGS sequence"/>
</dbReference>
<proteinExistence type="predicted"/>
<evidence type="ECO:0000313" key="4">
    <source>
        <dbReference type="Proteomes" id="UP000289775"/>
    </source>
</evidence>
<dbReference type="InterPro" id="IPR017868">
    <property type="entry name" value="Filamin/ABP280_repeat-like"/>
</dbReference>
<feature type="chain" id="PRO_5019324112" evidence="2">
    <location>
        <begin position="28"/>
        <end position="6737"/>
    </location>
</feature>
<dbReference type="Pfam" id="PF13573">
    <property type="entry name" value="SprB"/>
    <property type="match status" value="36"/>
</dbReference>
<feature type="region of interest" description="Disordered" evidence="1">
    <location>
        <begin position="50"/>
        <end position="71"/>
    </location>
</feature>
<dbReference type="PROSITE" id="PS50194">
    <property type="entry name" value="FILAMIN_REPEAT"/>
    <property type="match status" value="1"/>
</dbReference>
<evidence type="ECO:0000256" key="2">
    <source>
        <dbReference type="SAM" id="SignalP"/>
    </source>
</evidence>
<dbReference type="InterPro" id="IPR025667">
    <property type="entry name" value="SprB_repeat"/>
</dbReference>
<keyword evidence="2" id="KW-0732">Signal</keyword>
<dbReference type="NCBIfam" id="TIGR04131">
    <property type="entry name" value="Bac_Flav_CTERM"/>
    <property type="match status" value="1"/>
</dbReference>
<dbReference type="InterPro" id="IPR026341">
    <property type="entry name" value="T9SS_type_B"/>
</dbReference>
<organism evidence="3 4">
    <name type="scientific">Flavobacterium beibuense</name>
    <dbReference type="NCBI Taxonomy" id="657326"/>
    <lineage>
        <taxon>Bacteria</taxon>
        <taxon>Pseudomonadati</taxon>
        <taxon>Bacteroidota</taxon>
        <taxon>Flavobacteriia</taxon>
        <taxon>Flavobacteriales</taxon>
        <taxon>Flavobacteriaceae</taxon>
        <taxon>Flavobacterium</taxon>
    </lineage>
</organism>
<sequence>MHIRIHNLRIKILFGFLLACFAMQAQVAVPFTIRYQDNIKGDITQISNGIVNRDSNNRDPEDPYGGDSANDDLNMRYIDIDSDATTFSSSSATLSAITDVSCSRVVYAGLYWSAIYKYNTGNSSSGRATDFNQIKLKLPGSTTYTDINGTTIFDGFGTTDFNSNSPYVCYADITSLVAGLANPNGTYTAANIRASEADNISGGVSGGWTIFIVYENPNMPGKYVTSYDGFAGVKSSLGSIDVNYTGFTTVPAPLPVRAKLMACALEGDKGIQGDQLLLKDASVATFTQLSNSLNPATNFFNGSITYLDAGNVEQSFTNRVPNSSNTLGYDADIININQGLIANSSTGATLRITSTQDTYYLFFNSLAVDIIEPEIQLIKTVEDLAGNDIGGADVNLGDYLEYVISFQNIGNDDATSFTITDLLPDNTYFNQVDISGAPGVTYVYNPGTEQVTFTIPDGLVEEDDPAYEIRLRVRVAESCNDLKDACSNIIQNSAYATYQGILNSNVISNDPSIAGLNGCGQPVTGPANFLVDIDDCNFQRTVTLCSGPVTVTASDGYTTYTWYDSNNVQIGNTQSIDLTEGDYYVVCVAPAPCVSITEYVTVNNFSDLNPNPVIPFADELATCANYGDGSEPIPNIFLCGIDDERLIQTGVTDATSISWQKLNEGDCIASCPTCDDLPDDCPWTGCPNSTWGVVGTGQDFVADSAGKYRLVIMYDGCPATYYFNVFKNNLDPQFTKENIICTADGNITVTNVPAGYEYQLVNQTTNTVIYDYTDGMGPSFDITTSGIYTVNIRQQGVDTTPGNTYCEFSLEDIGIQNRALTVNVITEDATCNGLGSIRLQALNVGPQYYFSITGPSSDSHGPVMDNNHLFDNLNPGTYTYTVTTDDGCSVTGTATIIDQSNLNLIASVSQNISCTQGNIQMNATGGNTPYIYAIYSYNGVLQNPTPGDYQTSVIFDVQIGDQGDYVFIVMDGNGCTSLSNEVTISLVPDVAYTTAVNMVSCNGANNGSIVYTIGNTQGYNVSFDLLDDLGNVIASNSSGSFTGLPPGDYTVILHQTKGNRACDFPFSFTITEPDSIMGGAASVTQAYDCTVAGSSGATITVDATTITGGTAPYQYSVDGVNFTSSTSFTGLTAGTYNVTVKDANGCTYVINSIVIDPLTPPTDLTFSATTQTCPALTSDVTLTVVSGTGPFNYQITAPAAAVVNNGTNNVFAGLNAGTYTFMVTDSKGCTYSENYTINALTPIAVNGQPVSNVTCFGAADGSLNFNVSGFSTNYTYTIVNGASVTVGSSASATATTIPLTGLAAQTYTITVTDNVTNCTATATVTISGPASVLTLTTTSNPITCVANGSVSVTASGGWGSYQYTLTQPDLSTVGPQSGSSFTGLTQAGTYTVTVRDANNCTVTDTFTLTTPVPPTASLTGSDICYDSNGASLTVTVTGGTAPFTYSLNGAPGQSSNVFSNLTPNTYNITVTDAYGCTDTVTQTIAPTLTAMAAFTKGLDCTASPDAQIDVTINGGTSPYTYQVSNDGGTTYSASAPVALSAISYQTAVDGSFRFRITDANGCVTETNTTVIAPLTLPSITSVTQTQDILCNGESTGALSVVIDNTTGTGPYTINVYNTTTSTDYGTQTTGLPAGNYTVTVTDANACTDSQTDVIITEPSAIAFDTSEVPITCGDDGSGTNVTAGEIIVQNVTGGTAPFTYYLTNNFGYSDNFTATANEDHSFAVLDYGIYQVTVVDANGCTIIEQDIVMASPPEDMDIDISTLTSDCATGGTAVVTVNPDVSSNDYSFAVLTTENDPANIPAGDWQAADLGTPLTSTFTGLIPGVTYTFVVRDNITGCYYVKAADQPINTPSSLTSVIDVINNVSCKGSADGNVDVTIDNFDTGTTQVNYEVYYAQSNQPTGVVGSTPVTAGTPATITGIGPLAPGTYFILFTEVDGANAGCSAASGQFSITESPEVLTVTASVVSNANCNANSGVITAVADGGTASYQYLILAAPVVTPPTAATAGWTTSNTFNVDGGDYMVYVMDAYGCIQPIAAPITLDTDPSPVIALSVVQQCGVAEGSYAIQVDLTTAGMPPYTYSFNGGAFQAQSGTTFTYTNLVSGNYNVTVRDVNGCTNTQTITVYPPLNFTPAVTAQPTCAGSDGVITVTATGGSSNYEYELQDTSNNPIVAANPSNVFAGQDPGNYIVEITDTTTGCSVTAPVTLEAPTPVTFTYVSQNVSCNGANDGSIVVTLPASNNNPVYTYTLDDGTNPAVVQNSNIFTGLAVGTYTLTVTSGKDCTAQEIINITEPNALTLTATATDFACDVTNAVTTSTIIATVGAGTGTAPYTYSIDGTNFFTSNTFEVADNGTTQNITVTVKDANNCTATFPLTIDPLPEIISVVSTLVTAITCTNDETVTITVTGGSGDFTFDLLPLGTQASITPGAGTYTANFVLSAPGSYDFQVTDNVTGCYEITTSPYTIAPYDTIEVEAIASTQVTCFGDANGTVTIEVTGYTGAYDYVVTDALSNTVATGSSATTTNPFTITGLTAGNLNVTVTATDSPFCSAVSNNITVASPADPLVLNAAETANVTCTNDQGEILATATGGWGSYEFELINNTSATTVQPYGTNNAFAGLVAGNYTVNVRDAGGCIVSQTIDLIQPDPISATINASATLLLCNGDNTATVEVTGVTGGQAVYQYILNIYDDAGTTIVISTDAQTSPTFDNLGAGTYSITVTDGWSCDLTTPTVIINEPDPIQAFLNLTDTLTCTTQAEITVSAIGGTPTYQYSLDGVTYTNQTVYAVGAGTYQIYVRDSNNCTAVLSNEVTVLPVPPLTINLDLSSAVINCFGESTASIVANVTGGLGNYSYELLDGTSAVIAGPQSANTFSGLPAGDYYVRVTSDDCEETSPAINIVAPPAFDASVSKQDILCWDQINGVITVTIDPASPGTGNVQYAISPNLNQFVDTNVFTGLAAGWYDVIAQDQNGCFEMFQVEIIEPAKLEAQVTSFSDEVCYNEGDGTITVEISGGVGDYEVSMDNTTWYPVTGTTYTFTGITIPVDLANPDDAVMFLIYVKDGNDCNLTPPIEHWVLPPVDLQPSAAIVYNCTANVPGNEVTISVDSDLTLDLTDLTYSVDGGAYQVSNIFNNLSVGSHTVDVAHTNGCIKSVTFTIDLHEPIVIDSAVVTSAIECFGDVTGEITVTASGGTGVLQYGISTSATGPFTYGTANVFTGLATGTYYVSVTDEITCEITSAGIFVDEPTQLTASVTGGVTDEICLSAGDGTVTITVSGGTSPYFTSIDSNNDADFTQDQLVYTNLAAGNHTVYVKDANGCTIVAPLDFTVNPGVDIQAFAEVFDLCTGNVPSTVVLVSVNTNVLADVEYSLDNITYQASNEFYGLAPGNYTVYVRHTNGCVDTDDFVIDTLVPISIDATLVTTPIACFGDATGVITVTASGGTGALQYAISTSATGPFTYGASNVFNGLATGTYYVSVTDSIGCEITSAGIFVDEPTELTASITGGVTNEICFDAADGTVTVTVSGGTTPYYTSLDSNNPGDFTQDMFTYTGLAAGTHTLYVKDANNCIIASPITFDIEPGVDMVPDAVVVENCTNNVPGNEVTINVTSSQTLDPAELTYSVDGTTYQASNVFNNLAPGNYTAYVQHTNGCIETDTFTINTRQPISIDAATVTTPIACFGGTTGVITVMASGGTGALQYGISTSATGPFTYGGGNVFNNLATGTYYVSVTDTIGCEITSAGIFVDEPTELIASVTGSITNEICFTDADGTVTVTVSGGTAPYFTSLDSNNPADFAQDVFTYTGLAAGTHTLYVKDFNNCTIASPITFDILPGVDMTPTATVVENCTNNVPGNEVTIDVASSQTLDPADLTYSVDGTTYQASNVFNNLAPGTYTAYVQHANGCIKTDTFTINTLQPITIDAAVVTADVLCFGDATGVITVTASGGTGTLQYAISPAFVYGSTNVFTGLTAGTYTVRVTDGIGCEVETSTLEIMEPTAPLSASVGNLTHEICFNTADGTITLTIAGGTAPYFTSLDSNNDADFAQDVFTYSGIAAGDHTVYVKDANDCTVTPIDFTINEGVDMTPTADIVATCSNNVPGNTVTINVASSQTLNAADIQYSLDGTNYQASNVFTNFAPTTYTVYVRHTNGCVQTVTFTIDPLQPVSASISNIVDVPCKGDATGSIEVTATGGTGALEYAISPAFVYGSSNVFTDLVTGSYTVRVRDSIGCEVEINAITVDEPLNALTSTIDVITDEICINAADGTVTITVSGGTAPYFTSLDSNNDADFAQDVFTYTGLTAGTHTVFVKDANDCTIATPLVFDIEQGVDIQASAEVLPLCTNNIPGNVVIVNVNTNVLADVVYSLDGVNYQTDNFFTDLTPGNYTAYVRHNNGCVDTDDFVIDNLLPISIDATPITSAIACFGDATGEITVTASGGTGVLTYAISTDPGNYTANNVFTGLPAGTYTVSVMDEIGCEVTSSAIVVNEPAQLTASVTGGITNEICFNAADGTVTVTVSGGTAPYFTSLDSAAFVQDMFTYTGLAAGTHTIDVHDANNCVIVATLTFDIEPGADMTPSATVVDNCTNNVPGNEVTIDVASSQTLDPADLTYSVDGTTYQASNVFNNLAPGNYTAYVQHANGCIETTTFTINTLQPIAATAVATLDVLCKGESTGEITVTASGGTGTLQYAISPAYVYGPSNVFTDLPAGTYIVRVTDGIGCEFEVASVTVDEPVDALTSAIDVITNEICFNAADGTVTITVSGGTAPYFTSLDSNNDADYAQDVFTYTGLTAGTHTVFVKDANDCTIATPLVFDILPGADMTPTATVVDNCTNNVPGNEVTIDVASSQTLDPADLTYSVDGTTYQASNVFNNLAPGNYTAYVQHANGCIETTTFTINTLQPIAATAVATLDVLCKGQSTGEITVTATGGTGTLQYAISPSYVYGSSNVFTGLPAGTYTVRVTDGIGCEFEVASVTVDEPVDALTSAIDVITDEICFNAADGTVTITVSGGTAPYFTSLDSNNDADYAQDVFTYTGLTAGTHTLFVKDANDCTIATPLVFDIEQGVDIQASAEVLPLCTNNVPGNVVIVNVNINVLADVQYSLDGVNYQTDNFFTDLAPGNYTAYVQHTNGCVQTTPFTINALQPISIDSAVVTADVLCFGDATGEITVTASGGTGALTYAISTNPGNYTANNIFTGLPAGTYTVSVMDEIGCEITTANLTVNEPSAALTAAEVVTDEICFNANDGTITLTVTGGTAPYFTSLDSSNPADFVQDQFVYTNIAVGSHTIYVTDSNGCTITPIDFTINPGADMTPSAIVVDNCTNNVPGNEVTIDVASSQTLDPADLTYSVDGTTYQASNVFNNLAPGTYTAYVQHANGCIETTTFTINTLQPIAATAVATLDVLCKGESTGEITVTATGGTGTLQYAISPAYVYGSSNVFTDLPAGTYTVRVTDGIGCEFEVASVTVNEPVDALTSAIDVITDEICFNAADGTVTITVSGGTAPYFTSLDSNNDADFAQDVFTYTGLTAGTHTVFVKDANDCTIATPLVFDILPGADMTPSAIVVDNCTNNVPGNEVTIDVASSQTLDPADLTYSVDGTTYQASNVFNNLAPGSYTAYVQHANGCIETTTFTINTLQPITIDAAVVTADVLCFGDATGEITVTASGGTGTLQYAISPDFVYGTNNVFTGLTAGSYTVMVTDGIGCEVQSATLTITEPTTALSMSNVVTTDEVCFNATDGTIMFTVSGGTAPYFTSLDSNNPADFVQDVFTYTGLTAGNHTVYVMDSNGCAVIPVDFTIAPGADMTPSATVVDNCTNNVPGNEVTIDVASSQILDPADLTYSVDGTTYQVSNVFNNLAPGNYTAYVQHASGCVETTTFTINTLQPITIDAAVVTADVLCFGETTGEITVTVSGGTGTLQYAISPDFVYGTNNVFTGLTAGSYTVMVTDGIGCEVQSATLTITEPTTALATSNVVTTNETCFNAADGTVTFTVSGGTAPYFTSLDSNNPADFVQDVFNYTGLTAGNHTVYVMDSNGCTVTPIAFNVAPGVNTQPSVNVQDICNNNTPGNIVTISIASQYVGQVQYSVDGITYQGSNIYNNLTAGTYTAYVQHVNGCIQTVDFDVEDHQPVNATATVTQNVICFGDDTGEILVTATGGTGQLEYAISPVFTYTTNNTFTSLVAGTYTIKVRDELGCVQTLNNVVITQAQSQIVASVNWTNETCLNANDGTVTISVSGGTAPYSTSMDGVTFVQDQFTYGNLGGGQHIVFVQDAAGCSIIPIVFNIEDGVTFNPVLTSEQICNNNTPLHMITVENINANIAGDIMYSIDGVNYQSSNIFTNLPAGTYTVYIRHTNGCIRTREITLQNSKPILGFLTVRDALCNGEANGVIMVDGSGGVGQLTYGISPDFAMTTESTFNVPAGTYTVRVQDETGCYMEYTATIGEPTALILTEVEVYPEVCENDDNGAILIDITGGTAPYSTSMDMNQPFEVDKNLYTNLDGGVTYTIYVKDANDCIASIDVWMDAPLTINATPELVYNCDENVLTVNVESGVQGQVTYSLNGGAPQASNVFTNLADGTYVVDVLHESGCIDSTDPVTVENTTPLVLILAETDLNEITATTTGGSGGYTYTFNDDYMGSTNVFEIYATGTYVVTVTDSRGCVAQKTISAEFVDIILPDVMSPNDDGINDTWAPGNAQNYPNLEFYVFDRYGRKLATLRQGQEWDGKYNGKELPTGDYWYIVKLNNPVDDREFVGHFTIFR</sequence>
<dbReference type="Pfam" id="PF13585">
    <property type="entry name" value="CHU_C"/>
    <property type="match status" value="1"/>
</dbReference>
<name>A0A444W8J7_9FLAO</name>
<evidence type="ECO:0000313" key="3">
    <source>
        <dbReference type="EMBL" id="RYJ42072.1"/>
    </source>
</evidence>